<evidence type="ECO:0000313" key="9">
    <source>
        <dbReference type="EMBL" id="CAE6470101.1"/>
    </source>
</evidence>
<proteinExistence type="inferred from homology"/>
<evidence type="ECO:0000256" key="6">
    <source>
        <dbReference type="PIRSR" id="PIRSR600101-1"/>
    </source>
</evidence>
<sequence length="544" mass="58495">MRSSPILYFLLAYLLSLVLASPVYHLPHELAERKTSTYGKHGAVATEVKQCSDLGVGLLKQGGNAADAMIGAQLCVGTVAAYHSGIGGGGFMLVRSPNGSYETIDFREFAPGAATELMYANKTGSPSQVGGLAVAVPGELRGFEVLHKRYGKLPWKKIFEPVIKLAKGFQVSRELAKILTGNLTYITEDPLWAAVYAPNGVDAFYTGSIANNMIAKAQANGGIITLDDLKRYQVVIRKPVQIKYRNYTITSCPAPSSGIIALSALSILQHFDVSNSSNINTTTHLLDEAIKFAYGQRMSIGDPAFVKNVSELQTFYLEPSTSKELADKISLSTTYPSYYYNPENYTAQRESGTSHLVAADASGLVVSLTSTVNYYFGSQLMTEDGIVLNDEMDDFSTPGTSNGFGYIATPANYIAPYKRPLSSISPTIVEDADGNFRFATGAAGGSRISEFTATLQSLWHVLDQGMDVQSAINAPRLHDQIIPLTTTFEDTYDNATTAYMAALGHNVSWVPPGQSVVQGVTRDSNGVFAAASDGRKLDSGSTVY</sequence>
<evidence type="ECO:0000256" key="2">
    <source>
        <dbReference type="ARBA" id="ARBA00001089"/>
    </source>
</evidence>
<comment type="caution">
    <text evidence="9">The sequence shown here is derived from an EMBL/GenBank/DDBJ whole genome shotgun (WGS) entry which is preliminary data.</text>
</comment>
<dbReference type="SUPFAM" id="SSF56235">
    <property type="entry name" value="N-terminal nucleophile aminohydrolases (Ntn hydrolases)"/>
    <property type="match status" value="1"/>
</dbReference>
<comment type="catalytic activity">
    <reaction evidence="1">
        <text>an S-substituted glutathione + H2O = an S-substituted L-cysteinylglycine + L-glutamate</text>
        <dbReference type="Rhea" id="RHEA:59468"/>
        <dbReference type="ChEBI" id="CHEBI:15377"/>
        <dbReference type="ChEBI" id="CHEBI:29985"/>
        <dbReference type="ChEBI" id="CHEBI:90779"/>
        <dbReference type="ChEBI" id="CHEBI:143103"/>
        <dbReference type="EC" id="3.4.19.13"/>
    </reaction>
</comment>
<evidence type="ECO:0008006" key="11">
    <source>
        <dbReference type="Google" id="ProtNLM"/>
    </source>
</evidence>
<comment type="pathway">
    <text evidence="3">Sulfur metabolism; glutathione metabolism.</text>
</comment>
<feature type="binding site" evidence="7">
    <location>
        <position position="107"/>
    </location>
    <ligand>
        <name>L-glutamate</name>
        <dbReference type="ChEBI" id="CHEBI:29985"/>
    </ligand>
</feature>
<feature type="binding site" evidence="7">
    <location>
        <begin position="371"/>
        <end position="373"/>
    </location>
    <ligand>
        <name>L-glutamate</name>
        <dbReference type="ChEBI" id="CHEBI:29985"/>
    </ligand>
</feature>
<dbReference type="InterPro" id="IPR000101">
    <property type="entry name" value="GGT_peptidase"/>
</dbReference>
<accession>A0A8H3GXA5</accession>
<dbReference type="InterPro" id="IPR043138">
    <property type="entry name" value="GGT_lsub"/>
</dbReference>
<evidence type="ECO:0000256" key="4">
    <source>
        <dbReference type="ARBA" id="ARBA00009381"/>
    </source>
</evidence>
<dbReference type="Gene3D" id="1.10.246.130">
    <property type="match status" value="1"/>
</dbReference>
<feature type="binding site" evidence="7">
    <location>
        <position position="394"/>
    </location>
    <ligand>
        <name>L-glutamate</name>
        <dbReference type="ChEBI" id="CHEBI:29985"/>
    </ligand>
</feature>
<name>A0A8H3GXA5_9AGAM</name>
<feature type="binding site" evidence="7">
    <location>
        <begin position="422"/>
        <end position="423"/>
    </location>
    <ligand>
        <name>L-glutamate</name>
        <dbReference type="ChEBI" id="CHEBI:29985"/>
    </ligand>
</feature>
<dbReference type="GO" id="GO:0036374">
    <property type="term" value="F:glutathione hydrolase activity"/>
    <property type="evidence" value="ECO:0007669"/>
    <property type="project" value="UniProtKB-EC"/>
</dbReference>
<evidence type="ECO:0000256" key="7">
    <source>
        <dbReference type="PIRSR" id="PIRSR600101-2"/>
    </source>
</evidence>
<dbReference type="InterPro" id="IPR043137">
    <property type="entry name" value="GGT_ssub_C"/>
</dbReference>
<feature type="active site" description="Nucleophile" evidence="6">
    <location>
        <position position="353"/>
    </location>
</feature>
<evidence type="ECO:0000313" key="10">
    <source>
        <dbReference type="Proteomes" id="UP000663853"/>
    </source>
</evidence>
<reference evidence="9" key="1">
    <citation type="submission" date="2021-01" db="EMBL/GenBank/DDBJ databases">
        <authorList>
            <person name="Kaushik A."/>
        </authorList>
    </citation>
    <scope>NUCLEOTIDE SEQUENCE</scope>
    <source>
        <strain evidence="9">AG6-10EEA</strain>
    </source>
</reference>
<dbReference type="EMBL" id="CAJMXA010001809">
    <property type="protein sequence ID" value="CAE6470101.1"/>
    <property type="molecule type" value="Genomic_DNA"/>
</dbReference>
<comment type="similarity">
    <text evidence="4">Belongs to the gamma-glutamyltransferase family.</text>
</comment>
<evidence type="ECO:0000256" key="3">
    <source>
        <dbReference type="ARBA" id="ARBA00005115"/>
    </source>
</evidence>
<feature type="binding site" evidence="7">
    <location>
        <position position="445"/>
    </location>
    <ligand>
        <name>L-glutamate</name>
        <dbReference type="ChEBI" id="CHEBI:29985"/>
    </ligand>
</feature>
<dbReference type="FunFam" id="1.10.246.130:FF:000001">
    <property type="entry name" value="Gamma-glutamyltransferase 5 isoform 1"/>
    <property type="match status" value="1"/>
</dbReference>
<dbReference type="Proteomes" id="UP000663853">
    <property type="component" value="Unassembled WGS sequence"/>
</dbReference>
<evidence type="ECO:0000256" key="5">
    <source>
        <dbReference type="ARBA" id="ARBA00047417"/>
    </source>
</evidence>
<dbReference type="AlphaFoldDB" id="A0A8H3GXA5"/>
<dbReference type="GO" id="GO:0103068">
    <property type="term" value="F:leukotriene C4 gamma-glutamyl transferase activity"/>
    <property type="evidence" value="ECO:0007669"/>
    <property type="project" value="UniProtKB-EC"/>
</dbReference>
<protein>
    <recommendedName>
        <fullName evidence="11">Gamma-glutamyltranspeptidase</fullName>
    </recommendedName>
</protein>
<evidence type="ECO:0000256" key="8">
    <source>
        <dbReference type="SAM" id="SignalP"/>
    </source>
</evidence>
<evidence type="ECO:0000256" key="1">
    <source>
        <dbReference type="ARBA" id="ARBA00001049"/>
    </source>
</evidence>
<dbReference type="PANTHER" id="PTHR11686:SF62">
    <property type="entry name" value="GLUTATHIONE HYDROLASE"/>
    <property type="match status" value="1"/>
</dbReference>
<gene>
    <name evidence="9" type="ORF">RDB_LOCUS73349</name>
</gene>
<dbReference type="PRINTS" id="PR01210">
    <property type="entry name" value="GGTRANSPTASE"/>
</dbReference>
<dbReference type="Pfam" id="PF01019">
    <property type="entry name" value="G_glu_transpept"/>
    <property type="match status" value="1"/>
</dbReference>
<dbReference type="PANTHER" id="PTHR11686">
    <property type="entry name" value="GAMMA GLUTAMYL TRANSPEPTIDASE"/>
    <property type="match status" value="1"/>
</dbReference>
<comment type="catalytic activity">
    <reaction evidence="2">
        <text>glutathione + H2O = L-cysteinylglycine + L-glutamate</text>
        <dbReference type="Rhea" id="RHEA:28807"/>
        <dbReference type="ChEBI" id="CHEBI:15377"/>
        <dbReference type="ChEBI" id="CHEBI:29985"/>
        <dbReference type="ChEBI" id="CHEBI:57925"/>
        <dbReference type="ChEBI" id="CHEBI:61694"/>
        <dbReference type="EC" id="3.4.19.13"/>
    </reaction>
</comment>
<feature type="chain" id="PRO_5034655300" description="Gamma-glutamyltranspeptidase" evidence="8">
    <location>
        <begin position="21"/>
        <end position="544"/>
    </location>
</feature>
<dbReference type="GO" id="GO:0006751">
    <property type="term" value="P:glutathione catabolic process"/>
    <property type="evidence" value="ECO:0007669"/>
    <property type="project" value="InterPro"/>
</dbReference>
<organism evidence="9 10">
    <name type="scientific">Rhizoctonia solani</name>
    <dbReference type="NCBI Taxonomy" id="456999"/>
    <lineage>
        <taxon>Eukaryota</taxon>
        <taxon>Fungi</taxon>
        <taxon>Dikarya</taxon>
        <taxon>Basidiomycota</taxon>
        <taxon>Agaricomycotina</taxon>
        <taxon>Agaricomycetes</taxon>
        <taxon>Cantharellales</taxon>
        <taxon>Ceratobasidiaceae</taxon>
        <taxon>Rhizoctonia</taxon>
    </lineage>
</organism>
<comment type="catalytic activity">
    <reaction evidence="5">
        <text>an N-terminal (5-L-glutamyl)-[peptide] + an alpha-amino acid = 5-L-glutamyl amino acid + an N-terminal L-alpha-aminoacyl-[peptide]</text>
        <dbReference type="Rhea" id="RHEA:23904"/>
        <dbReference type="Rhea" id="RHEA-COMP:9780"/>
        <dbReference type="Rhea" id="RHEA-COMP:9795"/>
        <dbReference type="ChEBI" id="CHEBI:77644"/>
        <dbReference type="ChEBI" id="CHEBI:78597"/>
        <dbReference type="ChEBI" id="CHEBI:78599"/>
        <dbReference type="ChEBI" id="CHEBI:78608"/>
        <dbReference type="EC" id="2.3.2.2"/>
    </reaction>
</comment>
<feature type="signal peptide" evidence="8">
    <location>
        <begin position="1"/>
        <end position="20"/>
    </location>
</feature>
<dbReference type="GO" id="GO:0005886">
    <property type="term" value="C:plasma membrane"/>
    <property type="evidence" value="ECO:0007669"/>
    <property type="project" value="TreeGrafter"/>
</dbReference>
<dbReference type="Gene3D" id="3.60.20.40">
    <property type="match status" value="1"/>
</dbReference>
<keyword evidence="8" id="KW-0732">Signal</keyword>
<dbReference type="FunFam" id="3.60.20.40:FF:000001">
    <property type="entry name" value="Gamma-glutamyltranspeptidase 1"/>
    <property type="match status" value="1"/>
</dbReference>
<dbReference type="InterPro" id="IPR029055">
    <property type="entry name" value="Ntn_hydrolases_N"/>
</dbReference>